<evidence type="ECO:0000313" key="3">
    <source>
        <dbReference type="Proteomes" id="UP000546642"/>
    </source>
</evidence>
<feature type="chain" id="PRO_5030719917" evidence="1">
    <location>
        <begin position="32"/>
        <end position="80"/>
    </location>
</feature>
<evidence type="ECO:0000256" key="1">
    <source>
        <dbReference type="SAM" id="SignalP"/>
    </source>
</evidence>
<keyword evidence="3" id="KW-1185">Reference proteome</keyword>
<organism evidence="2 3">
    <name type="scientific">Nocardiopsis mwathae</name>
    <dbReference type="NCBI Taxonomy" id="1472723"/>
    <lineage>
        <taxon>Bacteria</taxon>
        <taxon>Bacillati</taxon>
        <taxon>Actinomycetota</taxon>
        <taxon>Actinomycetes</taxon>
        <taxon>Streptosporangiales</taxon>
        <taxon>Nocardiopsidaceae</taxon>
        <taxon>Nocardiopsis</taxon>
    </lineage>
</organism>
<sequence length="80" mass="8551">MLKSAKKSASAILATASMATVALIATAPAAAAHNGPITVASGLSEKRCNTLQGIYTRFEPRYKFGCVRTFPDYKLVRFAK</sequence>
<dbReference type="Proteomes" id="UP000546642">
    <property type="component" value="Unassembled WGS sequence"/>
</dbReference>
<proteinExistence type="predicted"/>
<protein>
    <submittedName>
        <fullName evidence="2">Uncharacterized protein</fullName>
    </submittedName>
</protein>
<dbReference type="EMBL" id="JACHDS010000001">
    <property type="protein sequence ID" value="MBB6172182.1"/>
    <property type="molecule type" value="Genomic_DNA"/>
</dbReference>
<feature type="signal peptide" evidence="1">
    <location>
        <begin position="1"/>
        <end position="31"/>
    </location>
</feature>
<keyword evidence="1" id="KW-0732">Signal</keyword>
<accession>A0A7W9YHF0</accession>
<comment type="caution">
    <text evidence="2">The sequence shown here is derived from an EMBL/GenBank/DDBJ whole genome shotgun (WGS) entry which is preliminary data.</text>
</comment>
<dbReference type="AlphaFoldDB" id="A0A7W9YHF0"/>
<dbReference type="RefSeq" id="WP_184075517.1">
    <property type="nucleotide sequence ID" value="NZ_JACHDS010000001.1"/>
</dbReference>
<gene>
    <name evidence="2" type="ORF">HNR23_002242</name>
</gene>
<reference evidence="2 3" key="1">
    <citation type="submission" date="2020-08" db="EMBL/GenBank/DDBJ databases">
        <title>Sequencing the genomes of 1000 actinobacteria strains.</title>
        <authorList>
            <person name="Klenk H.-P."/>
        </authorList>
    </citation>
    <scope>NUCLEOTIDE SEQUENCE [LARGE SCALE GENOMIC DNA]</scope>
    <source>
        <strain evidence="2 3">DSM 46659</strain>
    </source>
</reference>
<evidence type="ECO:0000313" key="2">
    <source>
        <dbReference type="EMBL" id="MBB6172182.1"/>
    </source>
</evidence>
<name>A0A7W9YHF0_9ACTN</name>